<keyword evidence="4" id="KW-1185">Reference proteome</keyword>
<feature type="chain" id="PRO_5045347724" evidence="1">
    <location>
        <begin position="28"/>
        <end position="141"/>
    </location>
</feature>
<evidence type="ECO:0000256" key="1">
    <source>
        <dbReference type="SAM" id="SignalP"/>
    </source>
</evidence>
<accession>A0ABY8LE93</accession>
<protein>
    <submittedName>
        <fullName evidence="3">Thiosulfate oxidation carrier protein SoxY</fullName>
    </submittedName>
</protein>
<dbReference type="Gene3D" id="2.60.40.2470">
    <property type="entry name" value="SoxY domain"/>
    <property type="match status" value="1"/>
</dbReference>
<dbReference type="PIRSF" id="PIRSF010312">
    <property type="entry name" value="Sulphur_oxidation_SoxY"/>
    <property type="match status" value="1"/>
</dbReference>
<sequence length="141" mass="13847">MQLTRRDALLLGGSALALTALPMPALAATEGVDAAINAFTGGAEVGSGGISLTAPEIAENGNTVPIEVSAPGAASIMLLAAGNPNPDVGTFHFGPLAASQFASTRIRLAGTQDVIAIAKMADGSFVQASQEVKVTIGGCGG</sequence>
<proteinExistence type="predicted"/>
<name>A0ABY8LE93_9RHOB</name>
<dbReference type="InterPro" id="IPR006311">
    <property type="entry name" value="TAT_signal"/>
</dbReference>
<dbReference type="Proteomes" id="UP001243420">
    <property type="component" value="Chromosome"/>
</dbReference>
<dbReference type="RefSeq" id="WP_279966556.1">
    <property type="nucleotide sequence ID" value="NZ_CP122537.1"/>
</dbReference>
<feature type="signal peptide" evidence="1">
    <location>
        <begin position="1"/>
        <end position="27"/>
    </location>
</feature>
<dbReference type="InterPro" id="IPR038162">
    <property type="entry name" value="SoxY_sf"/>
</dbReference>
<feature type="domain" description="Ig-like SoxY" evidence="2">
    <location>
        <begin position="37"/>
        <end position="139"/>
    </location>
</feature>
<dbReference type="InterPro" id="IPR016568">
    <property type="entry name" value="Sulphur_oxidation_SoxY"/>
</dbReference>
<dbReference type="PROSITE" id="PS51318">
    <property type="entry name" value="TAT"/>
    <property type="match status" value="1"/>
</dbReference>
<dbReference type="EMBL" id="CP122537">
    <property type="protein sequence ID" value="WGH79632.1"/>
    <property type="molecule type" value="Genomic_DNA"/>
</dbReference>
<evidence type="ECO:0000313" key="4">
    <source>
        <dbReference type="Proteomes" id="UP001243420"/>
    </source>
</evidence>
<dbReference type="InterPro" id="IPR032711">
    <property type="entry name" value="SoxY"/>
</dbReference>
<evidence type="ECO:0000313" key="3">
    <source>
        <dbReference type="EMBL" id="WGH79632.1"/>
    </source>
</evidence>
<dbReference type="NCBIfam" id="TIGR04488">
    <property type="entry name" value="SoxY_true_GGCGG"/>
    <property type="match status" value="1"/>
</dbReference>
<keyword evidence="1" id="KW-0732">Signal</keyword>
<dbReference type="Pfam" id="PF13501">
    <property type="entry name" value="SoxY"/>
    <property type="match status" value="1"/>
</dbReference>
<reference evidence="3 4" key="1">
    <citation type="submission" date="2023-04" db="EMBL/GenBank/DDBJ databases">
        <title>Jannaschia ovalis sp. nov., a marine bacterium isolated from sea tidal flat.</title>
        <authorList>
            <person name="Kwon D.Y."/>
            <person name="Kim J.-J."/>
        </authorList>
    </citation>
    <scope>NUCLEOTIDE SEQUENCE [LARGE SCALE GENOMIC DNA]</scope>
    <source>
        <strain evidence="3 4">GRR-S6-38</strain>
    </source>
</reference>
<gene>
    <name evidence="3" type="primary">soxY</name>
    <name evidence="3" type="ORF">P8627_05050</name>
</gene>
<organism evidence="3 4">
    <name type="scientific">Jannaschia ovalis</name>
    <dbReference type="NCBI Taxonomy" id="3038773"/>
    <lineage>
        <taxon>Bacteria</taxon>
        <taxon>Pseudomonadati</taxon>
        <taxon>Pseudomonadota</taxon>
        <taxon>Alphaproteobacteria</taxon>
        <taxon>Rhodobacterales</taxon>
        <taxon>Roseobacteraceae</taxon>
        <taxon>Jannaschia</taxon>
    </lineage>
</organism>
<evidence type="ECO:0000259" key="2">
    <source>
        <dbReference type="Pfam" id="PF13501"/>
    </source>
</evidence>